<comment type="similarity">
    <text evidence="1">Belongs to the peptidase S1C family.</text>
</comment>
<accession>A0A418SFW1</accession>
<organism evidence="6 7">
    <name type="scientific">Pseudooceanicola algae</name>
    <dbReference type="NCBI Taxonomy" id="1537215"/>
    <lineage>
        <taxon>Bacteria</taxon>
        <taxon>Pseudomonadati</taxon>
        <taxon>Pseudomonadota</taxon>
        <taxon>Alphaproteobacteria</taxon>
        <taxon>Rhodobacterales</taxon>
        <taxon>Paracoccaceae</taxon>
        <taxon>Pseudooceanicola</taxon>
    </lineage>
</organism>
<dbReference type="KEGG" id="palw:PSAL_020090"/>
<evidence type="ECO:0000313" key="6">
    <source>
        <dbReference type="EMBL" id="QPM90769.1"/>
    </source>
</evidence>
<keyword evidence="4" id="KW-0720">Serine protease</keyword>
<reference evidence="6 7" key="1">
    <citation type="submission" date="2020-08" db="EMBL/GenBank/DDBJ databases">
        <title>Genome sequence of Rhodobacteraceae bacterium Lw-13e.</title>
        <authorList>
            <person name="Poehlein A."/>
            <person name="Wolter L."/>
            <person name="Daniel R."/>
            <person name="Brinkhoff T."/>
        </authorList>
    </citation>
    <scope>NUCLEOTIDE SEQUENCE [LARGE SCALE GENOMIC DNA]</scope>
    <source>
        <strain evidence="6 7">Lw-13e</strain>
    </source>
</reference>
<dbReference type="Pfam" id="PF13180">
    <property type="entry name" value="PDZ_2"/>
    <property type="match status" value="1"/>
</dbReference>
<evidence type="ECO:0000313" key="7">
    <source>
        <dbReference type="Proteomes" id="UP000283786"/>
    </source>
</evidence>
<dbReference type="PANTHER" id="PTHR22939">
    <property type="entry name" value="SERINE PROTEASE FAMILY S1C HTRA-RELATED"/>
    <property type="match status" value="1"/>
</dbReference>
<dbReference type="GO" id="GO:0004252">
    <property type="term" value="F:serine-type endopeptidase activity"/>
    <property type="evidence" value="ECO:0007669"/>
    <property type="project" value="InterPro"/>
</dbReference>
<dbReference type="InterPro" id="IPR036034">
    <property type="entry name" value="PDZ_sf"/>
</dbReference>
<dbReference type="EMBL" id="CP060436">
    <property type="protein sequence ID" value="QPM90769.1"/>
    <property type="molecule type" value="Genomic_DNA"/>
</dbReference>
<dbReference type="SUPFAM" id="SSF50156">
    <property type="entry name" value="PDZ domain-like"/>
    <property type="match status" value="2"/>
</dbReference>
<dbReference type="PANTHER" id="PTHR22939:SF129">
    <property type="entry name" value="SERINE PROTEASE HTRA2, MITOCHONDRIAL"/>
    <property type="match status" value="1"/>
</dbReference>
<dbReference type="Proteomes" id="UP000283786">
    <property type="component" value="Chromosome"/>
</dbReference>
<dbReference type="InterPro" id="IPR001940">
    <property type="entry name" value="Peptidase_S1C"/>
</dbReference>
<dbReference type="GO" id="GO:0006508">
    <property type="term" value="P:proteolysis"/>
    <property type="evidence" value="ECO:0007669"/>
    <property type="project" value="UniProtKB-KW"/>
</dbReference>
<dbReference type="SUPFAM" id="SSF50494">
    <property type="entry name" value="Trypsin-like serine proteases"/>
    <property type="match status" value="1"/>
</dbReference>
<keyword evidence="2 6" id="KW-0645">Protease</keyword>
<dbReference type="InterPro" id="IPR041489">
    <property type="entry name" value="PDZ_6"/>
</dbReference>
<dbReference type="EC" id="3.4.21.107" evidence="6"/>
<feature type="domain" description="PDZ" evidence="5">
    <location>
        <begin position="293"/>
        <end position="360"/>
    </location>
</feature>
<name>A0A418SFW1_9RHOB</name>
<dbReference type="SMART" id="SM00228">
    <property type="entry name" value="PDZ"/>
    <property type="match status" value="2"/>
</dbReference>
<evidence type="ECO:0000256" key="1">
    <source>
        <dbReference type="ARBA" id="ARBA00010541"/>
    </source>
</evidence>
<proteinExistence type="inferred from homology"/>
<dbReference type="PROSITE" id="PS50106">
    <property type="entry name" value="PDZ"/>
    <property type="match status" value="2"/>
</dbReference>
<gene>
    <name evidence="6" type="primary">degQ</name>
    <name evidence="6" type="ORF">PSAL_020090</name>
</gene>
<keyword evidence="7" id="KW-1185">Reference proteome</keyword>
<dbReference type="Gene3D" id="2.40.10.120">
    <property type="match status" value="1"/>
</dbReference>
<evidence type="ECO:0000256" key="4">
    <source>
        <dbReference type="ARBA" id="ARBA00022825"/>
    </source>
</evidence>
<dbReference type="Pfam" id="PF17820">
    <property type="entry name" value="PDZ_6"/>
    <property type="match status" value="1"/>
</dbReference>
<evidence type="ECO:0000256" key="2">
    <source>
        <dbReference type="ARBA" id="ARBA00022670"/>
    </source>
</evidence>
<evidence type="ECO:0000259" key="5">
    <source>
        <dbReference type="PROSITE" id="PS50106"/>
    </source>
</evidence>
<feature type="domain" description="PDZ" evidence="5">
    <location>
        <begin position="416"/>
        <end position="467"/>
    </location>
</feature>
<dbReference type="AlphaFoldDB" id="A0A418SFW1"/>
<evidence type="ECO:0000256" key="3">
    <source>
        <dbReference type="ARBA" id="ARBA00022801"/>
    </source>
</evidence>
<protein>
    <submittedName>
        <fullName evidence="6">Periplasmic pH-dependent serine endoprotease DegQ</fullName>
        <ecNumber evidence="6">3.4.21.107</ecNumber>
    </submittedName>
</protein>
<dbReference type="Gene3D" id="2.30.42.10">
    <property type="match status" value="2"/>
</dbReference>
<sequence>MFRERPKMQTFHRPVLTASLIALLTAFGGLSPTLAQDRVPESQAEISLSFAPLVKKAAPAVVNIFAKTIVPSRQSPFANDPFFSQFFGNLGQARPQVQNSLGSGVILSDDGIVVSNYHVVGEADEISIVLNDRREFNAEVLLADAAADLAILKLEDAHDLPYLALRDSDDVEVGELVLAIGNPFGVGQTVSSGIVSGLARSGAAAGSERGYFIQTDAPINPGNSGGALIDVKGDLIGVNTSILSRSGGSNGIGFAIPAALIEQFVAQARDGAAVFRHPWAGMTGHGVDTDMAGALGLDHPEGIVIDALHEDSPFAAAGFTPGDVILAVDGNPISSPAEMVFRMSVKGMGGKAQIERLRDGERSTIAVPMTTAPEEPARDPVETTDKGPIPGMTLVTVNPAVIAEYQLPLTTTGAMVQEPGQVGQRAGLRPGDVLLAVNGDETETSRDADKALSRASRSLQLDVLRGGRKVTMRFRL</sequence>
<dbReference type="PRINTS" id="PR00834">
    <property type="entry name" value="PROTEASES2C"/>
</dbReference>
<dbReference type="Pfam" id="PF13365">
    <property type="entry name" value="Trypsin_2"/>
    <property type="match status" value="1"/>
</dbReference>
<dbReference type="InterPro" id="IPR009003">
    <property type="entry name" value="Peptidase_S1_PA"/>
</dbReference>
<keyword evidence="3 6" id="KW-0378">Hydrolase</keyword>
<dbReference type="InterPro" id="IPR001478">
    <property type="entry name" value="PDZ"/>
</dbReference>